<gene>
    <name evidence="2" type="ORF">OG549_00220</name>
</gene>
<evidence type="ECO:0000313" key="2">
    <source>
        <dbReference type="EMBL" id="WTW59201.1"/>
    </source>
</evidence>
<keyword evidence="1" id="KW-0732">Signal</keyword>
<dbReference type="AlphaFoldDB" id="A0AAU2UVL9"/>
<protein>
    <submittedName>
        <fullName evidence="2">Uncharacterized protein</fullName>
    </submittedName>
</protein>
<sequence length="163" mass="16645">MTSGVLVLAATGFAQAASPDVAQSAASAVAFMKAQHDSGSRDWSHLCLSAVSQAWGGIDDRDTAAAAAEATTSRHHTTPPVGAPVWWPGVGSVGHVALSDGSGYVWSNDIVTDGSIDRVSIADLDAQWGDGSGDDWFWSDDLGGRTLPLDTSASGQEATSTNG</sequence>
<feature type="signal peptide" evidence="1">
    <location>
        <begin position="1"/>
        <end position="16"/>
    </location>
</feature>
<name>A0AAU2UVL9_9ACTN</name>
<reference evidence="2" key="1">
    <citation type="submission" date="2022-10" db="EMBL/GenBank/DDBJ databases">
        <title>The complete genomes of actinobacterial strains from the NBC collection.</title>
        <authorList>
            <person name="Joergensen T.S."/>
            <person name="Alvarez Arevalo M."/>
            <person name="Sterndorff E.B."/>
            <person name="Faurdal D."/>
            <person name="Vuksanovic O."/>
            <person name="Mourched A.-S."/>
            <person name="Charusanti P."/>
            <person name="Shaw S."/>
            <person name="Blin K."/>
            <person name="Weber T."/>
        </authorList>
    </citation>
    <scope>NUCLEOTIDE SEQUENCE</scope>
    <source>
        <strain evidence="2">NBC_00003</strain>
    </source>
</reference>
<feature type="chain" id="PRO_5043827536" evidence="1">
    <location>
        <begin position="17"/>
        <end position="163"/>
    </location>
</feature>
<proteinExistence type="predicted"/>
<dbReference type="EMBL" id="CP108318">
    <property type="protein sequence ID" value="WTW59201.1"/>
    <property type="molecule type" value="Genomic_DNA"/>
</dbReference>
<evidence type="ECO:0000256" key="1">
    <source>
        <dbReference type="SAM" id="SignalP"/>
    </source>
</evidence>
<accession>A0AAU2UVL9</accession>
<organism evidence="2">
    <name type="scientific">Streptomyces sp. NBC_00003</name>
    <dbReference type="NCBI Taxonomy" id="2903608"/>
    <lineage>
        <taxon>Bacteria</taxon>
        <taxon>Bacillati</taxon>
        <taxon>Actinomycetota</taxon>
        <taxon>Actinomycetes</taxon>
        <taxon>Kitasatosporales</taxon>
        <taxon>Streptomycetaceae</taxon>
        <taxon>Streptomyces</taxon>
    </lineage>
</organism>